<evidence type="ECO:0000256" key="1">
    <source>
        <dbReference type="ARBA" id="ARBA00009986"/>
    </source>
</evidence>
<dbReference type="OrthoDB" id="6187633at2"/>
<dbReference type="AlphaFoldDB" id="A0A158E9U6"/>
<dbReference type="Proteomes" id="UP000071859">
    <property type="component" value="Unassembled WGS sequence"/>
</dbReference>
<dbReference type="Pfam" id="PF00171">
    <property type="entry name" value="Aldedh"/>
    <property type="match status" value="1"/>
</dbReference>
<dbReference type="InterPro" id="IPR047110">
    <property type="entry name" value="GABD/Sad-like"/>
</dbReference>
<proteinExistence type="inferred from homology"/>
<organism evidence="5 6">
    <name type="scientific">Caballeronia calidae</name>
    <dbReference type="NCBI Taxonomy" id="1777139"/>
    <lineage>
        <taxon>Bacteria</taxon>
        <taxon>Pseudomonadati</taxon>
        <taxon>Pseudomonadota</taxon>
        <taxon>Betaproteobacteria</taxon>
        <taxon>Burkholderiales</taxon>
        <taxon>Burkholderiaceae</taxon>
        <taxon>Caballeronia</taxon>
    </lineage>
</organism>
<dbReference type="GO" id="GO:0004777">
    <property type="term" value="F:succinate-semialdehyde dehydrogenase (NAD+) activity"/>
    <property type="evidence" value="ECO:0007669"/>
    <property type="project" value="TreeGrafter"/>
</dbReference>
<evidence type="ECO:0000313" key="5">
    <source>
        <dbReference type="EMBL" id="SAL03543.1"/>
    </source>
</evidence>
<dbReference type="Gene3D" id="3.40.605.10">
    <property type="entry name" value="Aldehyde Dehydrogenase, Chain A, domain 1"/>
    <property type="match status" value="1"/>
</dbReference>
<evidence type="ECO:0000256" key="3">
    <source>
        <dbReference type="ARBA" id="ARBA00023002"/>
    </source>
</evidence>
<evidence type="ECO:0000313" key="6">
    <source>
        <dbReference type="Proteomes" id="UP000071859"/>
    </source>
</evidence>
<keyword evidence="2" id="KW-0521">NADP</keyword>
<gene>
    <name evidence="5" type="ORF">AWB78_06617</name>
</gene>
<dbReference type="InterPro" id="IPR016161">
    <property type="entry name" value="Ald_DH/histidinol_DH"/>
</dbReference>
<accession>A0A158E9U6</accession>
<sequence>MPYTTINPATGELLATYDDISDDLLEEKLASAQRAFETDWRRRPIGDRARIVSRAAALLRERADEYAGYLTLEMGKRSGEARKEVDSSASILDYYAKHAHAYLQPRPLEEAPGAAVHIEPIGAIFAVEPWNFPYYQIARVAGPQLMVGNVLLLKHAESVPQSALAFARLFEEAGAPEGVYTNLFISIDQAGRVIDDPRVQGVTLTGSERAGAAVAERAGRNLKKVVLELGGSDPFIVLEDAPLDWAIQSAVAGRMLNAGQCCVGSKRIVVIGKARGDAFLEGFAKRMAALETGDPMDPATAVAPLSSERALKLLLEQIDRAVSHGARVVCGGRRVERPGFYLQPTVLTDISPQNPVFAEELFGPVAAFHVVEDEAAAIALANGTPYGLGASVFTEDTERGERVAAHIDSGMVFINQPFGTAAELPFGGVKRSGFGRELSLLGFDEFVNKKLIKVAPVGAAPIGPARAA</sequence>
<protein>
    <submittedName>
        <fullName evidence="5">Aldehyde dehydrogenase (NAD) family protein</fullName>
    </submittedName>
</protein>
<dbReference type="SUPFAM" id="SSF53720">
    <property type="entry name" value="ALDH-like"/>
    <property type="match status" value="1"/>
</dbReference>
<keyword evidence="6" id="KW-1185">Reference proteome</keyword>
<comment type="similarity">
    <text evidence="1">Belongs to the aldehyde dehydrogenase family.</text>
</comment>
<dbReference type="FunFam" id="3.40.605.10:FF:000012">
    <property type="entry name" value="NAD-dependent succinate-semialdehyde dehydrogenase"/>
    <property type="match status" value="1"/>
</dbReference>
<dbReference type="PANTHER" id="PTHR43217">
    <property type="entry name" value="SUCCINATE SEMIALDEHYDE DEHYDROGENASE [NAD(P)+] SAD"/>
    <property type="match status" value="1"/>
</dbReference>
<dbReference type="InterPro" id="IPR016163">
    <property type="entry name" value="Ald_DH_C"/>
</dbReference>
<keyword evidence="3" id="KW-0560">Oxidoreductase</keyword>
<dbReference type="FunFam" id="3.40.309.10:FF:000009">
    <property type="entry name" value="Aldehyde dehydrogenase A"/>
    <property type="match status" value="1"/>
</dbReference>
<dbReference type="Gene3D" id="3.40.309.10">
    <property type="entry name" value="Aldehyde Dehydrogenase, Chain A, domain 2"/>
    <property type="match status" value="1"/>
</dbReference>
<reference evidence="5" key="1">
    <citation type="submission" date="2016-01" db="EMBL/GenBank/DDBJ databases">
        <authorList>
            <person name="Peeters C."/>
        </authorList>
    </citation>
    <scope>NUCLEOTIDE SEQUENCE</scope>
    <source>
        <strain evidence="5">LMG 29321</strain>
    </source>
</reference>
<evidence type="ECO:0000256" key="2">
    <source>
        <dbReference type="ARBA" id="ARBA00022857"/>
    </source>
</evidence>
<comment type="caution">
    <text evidence="5">The sequence shown here is derived from an EMBL/GenBank/DDBJ whole genome shotgun (WGS) entry which is preliminary data.</text>
</comment>
<name>A0A158E9U6_9BURK</name>
<dbReference type="RefSeq" id="WP_062610714.1">
    <property type="nucleotide sequence ID" value="NZ_FCOX02000054.1"/>
</dbReference>
<dbReference type="InterPro" id="IPR015590">
    <property type="entry name" value="Aldehyde_DH_dom"/>
</dbReference>
<feature type="domain" description="Aldehyde dehydrogenase" evidence="4">
    <location>
        <begin position="4"/>
        <end position="451"/>
    </location>
</feature>
<dbReference type="EMBL" id="FCOX02000054">
    <property type="protein sequence ID" value="SAL03543.1"/>
    <property type="molecule type" value="Genomic_DNA"/>
</dbReference>
<dbReference type="PANTHER" id="PTHR43217:SF2">
    <property type="entry name" value="SUCCINATE-SEMIALDEHYDE DEHYDROGENASE [NADP(+)]"/>
    <property type="match status" value="1"/>
</dbReference>
<dbReference type="CDD" id="cd07100">
    <property type="entry name" value="ALDH_SSADH1_GabD1"/>
    <property type="match status" value="1"/>
</dbReference>
<dbReference type="GO" id="GO:0004030">
    <property type="term" value="F:aldehyde dehydrogenase [NAD(P)+] activity"/>
    <property type="evidence" value="ECO:0007669"/>
    <property type="project" value="InterPro"/>
</dbReference>
<dbReference type="InterPro" id="IPR016162">
    <property type="entry name" value="Ald_DH_N"/>
</dbReference>
<dbReference type="InterPro" id="IPR044148">
    <property type="entry name" value="ALDH_GabD1-like"/>
</dbReference>
<evidence type="ECO:0000259" key="4">
    <source>
        <dbReference type="Pfam" id="PF00171"/>
    </source>
</evidence>